<dbReference type="RefSeq" id="WP_015066472.1">
    <property type="nucleotide sequence ID" value="NZ_CAXGIV010000018.1"/>
</dbReference>
<dbReference type="SUPFAM" id="SSF53448">
    <property type="entry name" value="Nucleotide-diphospho-sugar transferases"/>
    <property type="match status" value="1"/>
</dbReference>
<gene>
    <name evidence="2" type="ORF">AV942_05155</name>
</gene>
<reference evidence="2 3" key="1">
    <citation type="submission" date="2015-12" db="EMBL/GenBank/DDBJ databases">
        <title>Intraspecies pangenome expansion in the marine bacterium Alteromonas.</title>
        <authorList>
            <person name="Lopez-Perez M."/>
            <person name="Rodriguez-Valera F."/>
        </authorList>
    </citation>
    <scope>NUCLEOTIDE SEQUENCE [LARGE SCALE GENOMIC DNA]</scope>
    <source>
        <strain evidence="2 3">UM8</strain>
    </source>
</reference>
<organism evidence="2 3">
    <name type="scientific">Alteromonas mediterranea</name>
    <dbReference type="NCBI Taxonomy" id="314275"/>
    <lineage>
        <taxon>Bacteria</taxon>
        <taxon>Pseudomonadati</taxon>
        <taxon>Pseudomonadota</taxon>
        <taxon>Gammaproteobacteria</taxon>
        <taxon>Alteromonadales</taxon>
        <taxon>Alteromonadaceae</taxon>
        <taxon>Alteromonas/Salinimonas group</taxon>
        <taxon>Alteromonas</taxon>
    </lineage>
</organism>
<evidence type="ECO:0000313" key="2">
    <source>
        <dbReference type="EMBL" id="AMJ77744.1"/>
    </source>
</evidence>
<dbReference type="Proteomes" id="UP000061468">
    <property type="component" value="Chromosome"/>
</dbReference>
<dbReference type="Pfam" id="PF00535">
    <property type="entry name" value="Glycos_transf_2"/>
    <property type="match status" value="1"/>
</dbReference>
<dbReference type="InterPro" id="IPR029044">
    <property type="entry name" value="Nucleotide-diphossugar_trans"/>
</dbReference>
<dbReference type="AlphaFoldDB" id="A0AAC8XIY5"/>
<dbReference type="PANTHER" id="PTHR22916">
    <property type="entry name" value="GLYCOSYLTRANSFERASE"/>
    <property type="match status" value="1"/>
</dbReference>
<keyword evidence="2" id="KW-0808">Transferase</keyword>
<dbReference type="GO" id="GO:0016758">
    <property type="term" value="F:hexosyltransferase activity"/>
    <property type="evidence" value="ECO:0007669"/>
    <property type="project" value="UniProtKB-ARBA"/>
</dbReference>
<dbReference type="EMBL" id="CP013928">
    <property type="protein sequence ID" value="AMJ77744.1"/>
    <property type="molecule type" value="Genomic_DNA"/>
</dbReference>
<sequence>MKLSVIVPAFKLEQCIEPCLRSVLEQTVNFDYEVIVCDDASPDNTAAVIQRLEHAFPHLRAIYKTQNGGLANNMKTLLSSAQGEYIAYLDGDDIALPGKLQKQVDYLDSHPDCQMVYHESDMFDSDTNASIKLYSQQHYNWQYVPARSEIEHLIRYGTYLQASAVMFRRHDHLVDTVLADCKIILDYPFYILNAGFLNASIDFMPEVLGRYRIHSQSFGAQTQRCSERREQSLNDIIAACQAASQFGVAKEIIDAGIAHHQFAAALYFLFREQDALFTRYICASAANGDFFNERHALAFEHYQQPQKVRELLA</sequence>
<name>A0AAC8XIY5_9ALTE</name>
<dbReference type="PANTHER" id="PTHR22916:SF3">
    <property type="entry name" value="UDP-GLCNAC:BETAGAL BETA-1,3-N-ACETYLGLUCOSAMINYLTRANSFERASE-LIKE PROTEIN 1"/>
    <property type="match status" value="1"/>
</dbReference>
<dbReference type="InterPro" id="IPR001173">
    <property type="entry name" value="Glyco_trans_2-like"/>
</dbReference>
<accession>A0AAC8XIY5</accession>
<dbReference type="CDD" id="cd00761">
    <property type="entry name" value="Glyco_tranf_GTA_type"/>
    <property type="match status" value="1"/>
</dbReference>
<dbReference type="Gene3D" id="3.90.550.10">
    <property type="entry name" value="Spore Coat Polysaccharide Biosynthesis Protein SpsA, Chain A"/>
    <property type="match status" value="1"/>
</dbReference>
<evidence type="ECO:0000259" key="1">
    <source>
        <dbReference type="Pfam" id="PF00535"/>
    </source>
</evidence>
<feature type="domain" description="Glycosyltransferase 2-like" evidence="1">
    <location>
        <begin position="4"/>
        <end position="143"/>
    </location>
</feature>
<protein>
    <submittedName>
        <fullName evidence="2">Glycosyl transferase</fullName>
    </submittedName>
</protein>
<proteinExistence type="predicted"/>
<evidence type="ECO:0000313" key="3">
    <source>
        <dbReference type="Proteomes" id="UP000061468"/>
    </source>
</evidence>